<reference evidence="1" key="1">
    <citation type="journal article" date="2014" name="Front. Microbiol.">
        <title>High frequency of phylogenetically diverse reductive dehalogenase-homologous genes in deep subseafloor sedimentary metagenomes.</title>
        <authorList>
            <person name="Kawai M."/>
            <person name="Futagami T."/>
            <person name="Toyoda A."/>
            <person name="Takaki Y."/>
            <person name="Nishi S."/>
            <person name="Hori S."/>
            <person name="Arai W."/>
            <person name="Tsubouchi T."/>
            <person name="Morono Y."/>
            <person name="Uchiyama I."/>
            <person name="Ito T."/>
            <person name="Fujiyama A."/>
            <person name="Inagaki F."/>
            <person name="Takami H."/>
        </authorList>
    </citation>
    <scope>NUCLEOTIDE SEQUENCE</scope>
    <source>
        <strain evidence="1">Expedition CK06-06</strain>
    </source>
</reference>
<comment type="caution">
    <text evidence="1">The sequence shown here is derived from an EMBL/GenBank/DDBJ whole genome shotgun (WGS) entry which is preliminary data.</text>
</comment>
<proteinExistence type="predicted"/>
<organism evidence="1">
    <name type="scientific">marine sediment metagenome</name>
    <dbReference type="NCBI Taxonomy" id="412755"/>
    <lineage>
        <taxon>unclassified sequences</taxon>
        <taxon>metagenomes</taxon>
        <taxon>ecological metagenomes</taxon>
    </lineage>
</organism>
<evidence type="ECO:0000313" key="1">
    <source>
        <dbReference type="EMBL" id="GAG65824.1"/>
    </source>
</evidence>
<dbReference type="AlphaFoldDB" id="X0Z995"/>
<evidence type="ECO:0008006" key="2">
    <source>
        <dbReference type="Google" id="ProtNLM"/>
    </source>
</evidence>
<name>X0Z995_9ZZZZ</name>
<feature type="non-terminal residue" evidence="1">
    <location>
        <position position="1"/>
    </location>
</feature>
<sequence length="55" mass="6378">LSNTGCDIVTIGQYLQPSENHTPIYKFYTPDEFINLRQIALDMGIKSFNCFYIMI</sequence>
<gene>
    <name evidence="1" type="ORF">S01H4_04674</name>
</gene>
<accession>X0Z995</accession>
<protein>
    <recommendedName>
        <fullName evidence="2">Lipoyl synthase</fullName>
    </recommendedName>
</protein>
<dbReference type="EMBL" id="BART01001276">
    <property type="protein sequence ID" value="GAG65824.1"/>
    <property type="molecule type" value="Genomic_DNA"/>
</dbReference>